<dbReference type="Gene3D" id="3.40.50.300">
    <property type="entry name" value="P-loop containing nucleotide triphosphate hydrolases"/>
    <property type="match status" value="1"/>
</dbReference>
<reference evidence="4 5" key="1">
    <citation type="submission" date="2021-08" db="EMBL/GenBank/DDBJ databases">
        <title>Draft genome sequence of Spirulina subsalsa with high tolerance to salinity and hype-accumulation of phycocyanin.</title>
        <authorList>
            <person name="Pei H."/>
            <person name="Jiang L."/>
        </authorList>
    </citation>
    <scope>NUCLEOTIDE SEQUENCE [LARGE SCALE GENOMIC DNA]</scope>
    <source>
        <strain evidence="4 5">FACHB-351</strain>
    </source>
</reference>
<dbReference type="EMBL" id="JAIHOM010000047">
    <property type="protein sequence ID" value="MCW6036814.1"/>
    <property type="molecule type" value="Genomic_DNA"/>
</dbReference>
<gene>
    <name evidence="4" type="ORF">K4A83_11150</name>
</gene>
<name>A0ABT3L5P5_9CYAN</name>
<evidence type="ECO:0000259" key="3">
    <source>
        <dbReference type="Pfam" id="PF20454"/>
    </source>
</evidence>
<dbReference type="Pfam" id="PF05876">
    <property type="entry name" value="GpA_ATPase"/>
    <property type="match status" value="1"/>
</dbReference>
<feature type="compositionally biased region" description="Pro residues" evidence="1">
    <location>
        <begin position="637"/>
        <end position="656"/>
    </location>
</feature>
<dbReference type="InterPro" id="IPR027417">
    <property type="entry name" value="P-loop_NTPase"/>
</dbReference>
<feature type="compositionally biased region" description="Basic residues" evidence="1">
    <location>
        <begin position="659"/>
        <end position="670"/>
    </location>
</feature>
<evidence type="ECO:0000256" key="1">
    <source>
        <dbReference type="SAM" id="MobiDB-lite"/>
    </source>
</evidence>
<dbReference type="SUPFAM" id="SSF52540">
    <property type="entry name" value="P-loop containing nucleoside triphosphate hydrolases"/>
    <property type="match status" value="1"/>
</dbReference>
<protein>
    <submittedName>
        <fullName evidence="4">Phage terminase large subunit family protein</fullName>
    </submittedName>
</protein>
<proteinExistence type="predicted"/>
<dbReference type="Pfam" id="PF20454">
    <property type="entry name" value="GpA_nuclease"/>
    <property type="match status" value="1"/>
</dbReference>
<dbReference type="Proteomes" id="UP001526426">
    <property type="component" value="Unassembled WGS sequence"/>
</dbReference>
<organism evidence="4 5">
    <name type="scientific">Spirulina subsalsa FACHB-351</name>
    <dbReference type="NCBI Taxonomy" id="234711"/>
    <lineage>
        <taxon>Bacteria</taxon>
        <taxon>Bacillati</taxon>
        <taxon>Cyanobacteriota</taxon>
        <taxon>Cyanophyceae</taxon>
        <taxon>Spirulinales</taxon>
        <taxon>Spirulinaceae</taxon>
        <taxon>Spirulina</taxon>
    </lineage>
</organism>
<feature type="domain" description="Phage terminase large subunit GpA ATPase" evidence="2">
    <location>
        <begin position="29"/>
        <end position="296"/>
    </location>
</feature>
<sequence>MLMAKMVTAPPPRTADEWARENRIMPSTSPIPGPFDPDTNPYMRPVAWAFAQPCYNRVTFVMGTQMGKSVTMENIAGHRLDEDPTPIMYVTPTRPLIVSTVEPKFMDMFRECGSLLAKYDWRRSSITTKWIGGIKFRFAWAGSATELAADSAGLVLVDEVDRIVNTSEGDTTEVIEARGDAYVDSKIGYTATPTHGKVEKRRDDRTGLEHWQTAKAAALGSAVWRLWQSGTRHEWAVPCPECLEYFVPWSGLLWWPGQGTEKECTPDEAARTARLCCPNHGCMIEDKWRPWMNRRGVPVAPGQSVTPAQRMGDQVHAGEVVGTADTEGSTHYSIWVSGLCSFAAKKTYGFLAKKLLAAQISGDPGKLLAVHNTGFGEVYSETGDVPSWEEIKMLQWPYALGELVLEPIKIYGTVDVQKNRLVYVTRAWFLGMGSALLEHGELWGPTDQDEVWDQLGELLGTEYGGRGIDLLGIDIGYRDDQVYQFINAHKSQAIALRGRDKLDKPFKLERVEQDRKGKTRKRGDARWAFDSPLAKRWVHSRIVRAQQTDAGRRPGWWLLPIGVNDDYCKQLVGEEWVESEGRFKQVGENHYLDCEAMQYVLALRDKLHRKRKGALTRDELARKVDPKATPPEEVAPDPEPSPPASAPDNEPTPPQAPAKKARFKVKRRRR</sequence>
<dbReference type="InterPro" id="IPR046454">
    <property type="entry name" value="GpA_endonuclease"/>
</dbReference>
<evidence type="ECO:0000259" key="2">
    <source>
        <dbReference type="Pfam" id="PF05876"/>
    </source>
</evidence>
<dbReference type="InterPro" id="IPR046453">
    <property type="entry name" value="GpA_ATPase"/>
</dbReference>
<evidence type="ECO:0000313" key="4">
    <source>
        <dbReference type="EMBL" id="MCW6036814.1"/>
    </source>
</evidence>
<feature type="domain" description="Terminase large subunit GpA endonuclease" evidence="3">
    <location>
        <begin position="333"/>
        <end position="610"/>
    </location>
</feature>
<feature type="compositionally biased region" description="Basic and acidic residues" evidence="1">
    <location>
        <begin position="615"/>
        <end position="626"/>
    </location>
</feature>
<keyword evidence="5" id="KW-1185">Reference proteome</keyword>
<feature type="region of interest" description="Disordered" evidence="1">
    <location>
        <begin position="612"/>
        <end position="670"/>
    </location>
</feature>
<comment type="caution">
    <text evidence="4">The sequence shown here is derived from an EMBL/GenBank/DDBJ whole genome shotgun (WGS) entry which is preliminary data.</text>
</comment>
<accession>A0ABT3L5P5</accession>
<evidence type="ECO:0000313" key="5">
    <source>
        <dbReference type="Proteomes" id="UP001526426"/>
    </source>
</evidence>